<dbReference type="PROSITE" id="PS51257">
    <property type="entry name" value="PROKAR_LIPOPROTEIN"/>
    <property type="match status" value="1"/>
</dbReference>
<organism evidence="3 4">
    <name type="scientific">Psychroflexus maritimus</name>
    <dbReference type="NCBI Taxonomy" id="2714865"/>
    <lineage>
        <taxon>Bacteria</taxon>
        <taxon>Pseudomonadati</taxon>
        <taxon>Bacteroidota</taxon>
        <taxon>Flavobacteriia</taxon>
        <taxon>Flavobacteriales</taxon>
        <taxon>Flavobacteriaceae</taxon>
        <taxon>Psychroflexus</taxon>
    </lineage>
</organism>
<evidence type="ECO:0000313" key="3">
    <source>
        <dbReference type="EMBL" id="NGZ90042.1"/>
    </source>
</evidence>
<evidence type="ECO:0000256" key="1">
    <source>
        <dbReference type="SAM" id="SignalP"/>
    </source>
</evidence>
<feature type="signal peptide" evidence="1">
    <location>
        <begin position="1"/>
        <end position="24"/>
    </location>
</feature>
<dbReference type="Gene3D" id="2.160.20.120">
    <property type="match status" value="1"/>
</dbReference>
<keyword evidence="4" id="KW-1185">Reference proteome</keyword>
<reference evidence="3" key="1">
    <citation type="submission" date="2020-03" db="EMBL/GenBank/DDBJ databases">
        <title>Psychroflexus Maritimus sp. nov., isolate from marine sediment.</title>
        <authorList>
            <person name="Zhong Y.-L."/>
        </authorList>
    </citation>
    <scope>NUCLEOTIDE SEQUENCE</scope>
    <source>
        <strain evidence="3">C1</strain>
    </source>
</reference>
<dbReference type="Proteomes" id="UP000643701">
    <property type="component" value="Unassembled WGS sequence"/>
</dbReference>
<dbReference type="EMBL" id="JAANAS010000050">
    <property type="protein sequence ID" value="NGZ90042.1"/>
    <property type="molecule type" value="Genomic_DNA"/>
</dbReference>
<protein>
    <recommendedName>
        <fullName evidence="2">Putative auto-transporter adhesin head GIN domain-containing protein</fullName>
    </recommendedName>
</protein>
<dbReference type="Pfam" id="PF10988">
    <property type="entry name" value="DUF2807"/>
    <property type="match status" value="1"/>
</dbReference>
<comment type="caution">
    <text evidence="3">The sequence shown here is derived from an EMBL/GenBank/DDBJ whole genome shotgun (WGS) entry which is preliminary data.</text>
</comment>
<dbReference type="AlphaFoldDB" id="A0A967AD33"/>
<evidence type="ECO:0000313" key="4">
    <source>
        <dbReference type="Proteomes" id="UP000643701"/>
    </source>
</evidence>
<keyword evidence="1" id="KW-0732">Signal</keyword>
<accession>A0A967AD33</accession>
<sequence>MKLKIKFRLLLLVTLIGFSLSCNDFEDCFASQGNEETSEFELGFYDKIVLREHISLEIIDSENEFVEITAGSRRMDDVEVYVQDSTLYLEATGLCTAGFSEAQIKAVVSTEKLREIRNSSQFSIKSRNTLTYPRLALLSNVNHPGPTINVGDFDLRIDNSYVWVSSTGNSIFNLQGRTENFSFGNYSSTGRINAQLLKTDTVSVDHRGYSNVHVSPKNHIQGRLRSTGNVILHRIPQTIDVEETYTGKLLIAEDTDE</sequence>
<feature type="chain" id="PRO_5037701609" description="Putative auto-transporter adhesin head GIN domain-containing protein" evidence="1">
    <location>
        <begin position="25"/>
        <end position="257"/>
    </location>
</feature>
<dbReference type="InterPro" id="IPR021255">
    <property type="entry name" value="DUF2807"/>
</dbReference>
<proteinExistence type="predicted"/>
<name>A0A967AD33_9FLAO</name>
<gene>
    <name evidence="3" type="ORF">G7034_07245</name>
</gene>
<dbReference type="RefSeq" id="WP_166400292.1">
    <property type="nucleotide sequence ID" value="NZ_JAANAS010000050.1"/>
</dbReference>
<feature type="domain" description="Putative auto-transporter adhesin head GIN" evidence="2">
    <location>
        <begin position="45"/>
        <end position="232"/>
    </location>
</feature>
<evidence type="ECO:0000259" key="2">
    <source>
        <dbReference type="Pfam" id="PF10988"/>
    </source>
</evidence>